<dbReference type="PANTHER" id="PTHR39966">
    <property type="entry name" value="BLL2471 PROTEIN-RELATED"/>
    <property type="match status" value="1"/>
</dbReference>
<dbReference type="SUPFAM" id="SSF140683">
    <property type="entry name" value="SP0561-like"/>
    <property type="match status" value="1"/>
</dbReference>
<evidence type="ECO:0000259" key="2">
    <source>
        <dbReference type="Pfam" id="PF04282"/>
    </source>
</evidence>
<dbReference type="PATRIC" id="fig|1560234.3.peg.1103"/>
<evidence type="ECO:0000259" key="1">
    <source>
        <dbReference type="Pfam" id="PF01814"/>
    </source>
</evidence>
<dbReference type="Gene3D" id="1.10.3910.10">
    <property type="entry name" value="SP0561-like"/>
    <property type="match status" value="1"/>
</dbReference>
<dbReference type="InterPro" id="IPR035965">
    <property type="entry name" value="PAS-like_dom_sf"/>
</dbReference>
<dbReference type="InterPro" id="IPR015077">
    <property type="entry name" value="DUF1858"/>
</dbReference>
<dbReference type="PANTHER" id="PTHR39966:SF3">
    <property type="entry name" value="DUF438 DOMAIN-CONTAINING PROTEIN"/>
    <property type="match status" value="1"/>
</dbReference>
<dbReference type="GO" id="GO:0005886">
    <property type="term" value="C:plasma membrane"/>
    <property type="evidence" value="ECO:0007669"/>
    <property type="project" value="TreeGrafter"/>
</dbReference>
<protein>
    <recommendedName>
        <fullName evidence="6">Histidine kinase</fullName>
    </recommendedName>
</protein>
<feature type="domain" description="DUF438" evidence="2">
    <location>
        <begin position="102"/>
        <end position="167"/>
    </location>
</feature>
<feature type="domain" description="Hemerythrin-like" evidence="1">
    <location>
        <begin position="179"/>
        <end position="306"/>
    </location>
</feature>
<dbReference type="Pfam" id="PF04282">
    <property type="entry name" value="DUF438"/>
    <property type="match status" value="1"/>
</dbReference>
<evidence type="ECO:0000259" key="3">
    <source>
        <dbReference type="Pfam" id="PF08984"/>
    </source>
</evidence>
<dbReference type="Gene3D" id="1.20.120.520">
    <property type="entry name" value="nmb1532 protein domain like"/>
    <property type="match status" value="1"/>
</dbReference>
<dbReference type="SUPFAM" id="SSF55785">
    <property type="entry name" value="PYP-like sensor domain (PAS domain)"/>
    <property type="match status" value="1"/>
</dbReference>
<dbReference type="RefSeq" id="WP_066856028.1">
    <property type="nucleotide sequence ID" value="NZ_JXMS01000019.1"/>
</dbReference>
<dbReference type="OrthoDB" id="9769774at2"/>
<keyword evidence="5" id="KW-1185">Reference proteome</keyword>
<dbReference type="InterPro" id="IPR038062">
    <property type="entry name" value="ScdA-like_N_sf"/>
</dbReference>
<dbReference type="Gene3D" id="3.30.450.20">
    <property type="entry name" value="PAS domain"/>
    <property type="match status" value="1"/>
</dbReference>
<reference evidence="4 5" key="1">
    <citation type="submission" date="2015-01" db="EMBL/GenBank/DDBJ databases">
        <title>Desulfovibrio sp. JC271 draft genome sequence.</title>
        <authorList>
            <person name="Shivani Y."/>
            <person name="Subhash Y."/>
            <person name="Sasikala C."/>
            <person name="Ramana C.V."/>
        </authorList>
    </citation>
    <scope>NUCLEOTIDE SEQUENCE [LARGE SCALE GENOMIC DNA]</scope>
    <source>
        <strain evidence="4 5">JC271</strain>
    </source>
</reference>
<dbReference type="InterPro" id="IPR007380">
    <property type="entry name" value="DUF438"/>
</dbReference>
<evidence type="ECO:0000313" key="4">
    <source>
        <dbReference type="EMBL" id="OBQ46686.1"/>
    </source>
</evidence>
<name>A0A1B7XBH3_9BACT</name>
<dbReference type="EMBL" id="JXMS01000019">
    <property type="protein sequence ID" value="OBQ46686.1"/>
    <property type="molecule type" value="Genomic_DNA"/>
</dbReference>
<dbReference type="AlphaFoldDB" id="A0A1B7XBH3"/>
<dbReference type="Pfam" id="PF08984">
    <property type="entry name" value="DUF1858"/>
    <property type="match status" value="1"/>
</dbReference>
<organism evidence="4 5">
    <name type="scientific">Halodesulfovibrio spirochaetisodalis</name>
    <dbReference type="NCBI Taxonomy" id="1560234"/>
    <lineage>
        <taxon>Bacteria</taxon>
        <taxon>Pseudomonadati</taxon>
        <taxon>Thermodesulfobacteriota</taxon>
        <taxon>Desulfovibrionia</taxon>
        <taxon>Desulfovibrionales</taxon>
        <taxon>Desulfovibrionaceae</taxon>
        <taxon>Halodesulfovibrio</taxon>
    </lineage>
</organism>
<accession>A0A1B7XBH3</accession>
<comment type="caution">
    <text evidence="4">The sequence shown here is derived from an EMBL/GenBank/DDBJ whole genome shotgun (WGS) entry which is preliminary data.</text>
</comment>
<proteinExistence type="predicted"/>
<dbReference type="Pfam" id="PF01814">
    <property type="entry name" value="Hemerythrin"/>
    <property type="match status" value="1"/>
</dbReference>
<evidence type="ECO:0000313" key="5">
    <source>
        <dbReference type="Proteomes" id="UP000091979"/>
    </source>
</evidence>
<dbReference type="Pfam" id="PF13596">
    <property type="entry name" value="PAS_10"/>
    <property type="match status" value="1"/>
</dbReference>
<dbReference type="Proteomes" id="UP000091979">
    <property type="component" value="Unassembled WGS sequence"/>
</dbReference>
<gene>
    <name evidence="4" type="ORF">SP90_11220</name>
</gene>
<feature type="domain" description="DUF1858" evidence="3">
    <location>
        <begin position="4"/>
        <end position="62"/>
    </location>
</feature>
<dbReference type="InterPro" id="IPR012312">
    <property type="entry name" value="Hemerythrin-like"/>
</dbReference>
<sequence length="483" mass="54636">MELSKKTKIGGLLKEYPFLLDYLVERSPKFSKLKNPIMRKTIGSVATLEQAAGMGHLDLGEFLLELAGQIFRHTGDNITLINPNESTPRSSPSTHDERVETLKNIVLRLHNGVPVDEVRKDFLTLLHNVSPAEIGQMEQKLVAEGIPESEIKKLCDLHVELFEHSVEQSALPDMPAGHPIHSFQQENKLADEKARQLMDTIKGAKDPLEYFAAKRGMITAVEDLAEIIRHYERKENQLFPIMERHGLTAPPQVMWELHDDIRALLKKARTELTGDDVPATLETLNEFAVAVCDMIHKEENILFPMVFETFSDEDWAQVYAGEDEIGYAWITPGTEWTPAQTDKIHTQTGEISLDRGELEPHVINAILKSLPVDLSFVNAEDKVAYFSQTEERVFPRSAGIIGRDVSKCHPPKSVHMVEQILKAFKAGERDIAEFWLELNGIFIHIRYYAVRDTDGTYLGCLEVSQDVTGIRALTGEQRLLNWK</sequence>
<evidence type="ECO:0008006" key="6">
    <source>
        <dbReference type="Google" id="ProtNLM"/>
    </source>
</evidence>